<organism evidence="1 2">
    <name type="scientific">Pocillopora meandrina</name>
    <dbReference type="NCBI Taxonomy" id="46732"/>
    <lineage>
        <taxon>Eukaryota</taxon>
        <taxon>Metazoa</taxon>
        <taxon>Cnidaria</taxon>
        <taxon>Anthozoa</taxon>
        <taxon>Hexacorallia</taxon>
        <taxon>Scleractinia</taxon>
        <taxon>Astrocoeniina</taxon>
        <taxon>Pocilloporidae</taxon>
        <taxon>Pocillopora</taxon>
    </lineage>
</organism>
<proteinExistence type="predicted"/>
<gene>
    <name evidence="1" type="ORF">PMEA_00035190</name>
</gene>
<protein>
    <submittedName>
        <fullName evidence="1">Uncharacterized protein</fullName>
    </submittedName>
</protein>
<name>A0AAU9W6I5_9CNID</name>
<evidence type="ECO:0000313" key="1">
    <source>
        <dbReference type="EMBL" id="CAH3103588.1"/>
    </source>
</evidence>
<evidence type="ECO:0000313" key="2">
    <source>
        <dbReference type="Proteomes" id="UP001159428"/>
    </source>
</evidence>
<comment type="caution">
    <text evidence="1">The sequence shown here is derived from an EMBL/GenBank/DDBJ whole genome shotgun (WGS) entry which is preliminary data.</text>
</comment>
<dbReference type="Proteomes" id="UP001159428">
    <property type="component" value="Unassembled WGS sequence"/>
</dbReference>
<dbReference type="EMBL" id="CALNXJ010000009">
    <property type="protein sequence ID" value="CAH3103588.1"/>
    <property type="molecule type" value="Genomic_DNA"/>
</dbReference>
<sequence length="166" mass="18826">MKAAFSNWRLKYNGERINLALIRTLRNRSNKETKATLRKLTQKTIMLRTKIDKIHLSFSPFATLNAGKVSHKIIPELGRYSPDTQLGMFPSPISIAITSCGWIEFLSYDVKSFLSTLYKARLHSPVDKISAIRQNPQARDIHCADGMIFKTSDGDENSVTTNFLFS</sequence>
<dbReference type="AlphaFoldDB" id="A0AAU9W6I5"/>
<reference evidence="1 2" key="1">
    <citation type="submission" date="2022-05" db="EMBL/GenBank/DDBJ databases">
        <authorList>
            <consortium name="Genoscope - CEA"/>
            <person name="William W."/>
        </authorList>
    </citation>
    <scope>NUCLEOTIDE SEQUENCE [LARGE SCALE GENOMIC DNA]</scope>
</reference>
<accession>A0AAU9W6I5</accession>
<keyword evidence="2" id="KW-1185">Reference proteome</keyword>